<name>A0A8B7WAR9_CASCN</name>
<feature type="region of interest" description="Disordered" evidence="7">
    <location>
        <begin position="218"/>
        <end position="248"/>
    </location>
</feature>
<evidence type="ECO:0000256" key="1">
    <source>
        <dbReference type="ARBA" id="ARBA00004167"/>
    </source>
</evidence>
<evidence type="ECO:0000256" key="6">
    <source>
        <dbReference type="SAM" id="Coils"/>
    </source>
</evidence>
<proteinExistence type="predicted"/>
<evidence type="ECO:0000256" key="4">
    <source>
        <dbReference type="ARBA" id="ARBA00023054"/>
    </source>
</evidence>
<keyword evidence="2 8" id="KW-0812">Transmembrane</keyword>
<keyword evidence="4 6" id="KW-0175">Coiled coil</keyword>
<evidence type="ECO:0000256" key="8">
    <source>
        <dbReference type="SAM" id="Phobius"/>
    </source>
</evidence>
<feature type="transmembrane region" description="Helical" evidence="8">
    <location>
        <begin position="310"/>
        <end position="331"/>
    </location>
</feature>
<dbReference type="PANTHER" id="PTHR22422:SF7">
    <property type="entry name" value="TRANSMEMBRANE AND COILED-COIL DOMAIN-CONTAINING PROTEIN 5A"/>
    <property type="match status" value="1"/>
</dbReference>
<protein>
    <submittedName>
        <fullName evidence="9">Transmembrane and coiled-coil domain-containing protein 5A</fullName>
    </submittedName>
</protein>
<dbReference type="KEGG" id="ccan:109699065"/>
<dbReference type="InterPro" id="IPR026617">
    <property type="entry name" value="SMCO2/5"/>
</dbReference>
<keyword evidence="5 8" id="KW-0472">Membrane</keyword>
<sequence>MEECKEDQLDYESEKMEILRLAQSKKNITRLNVDLEKDMQRIDEANQELLLKIQEKENEIQRLESEATQTGDPTEEEEWEKENCTTMERETALQELEEETARLERKNETLVHSITELQRKLTRKSHKITTCEQGDPDRTPEESKVKLQELEISCADQAKELVKVRQDYVFVAQLCEDQALCIKRYQETLRKIEEELETRFLEREVSKVMSMDSVRKTCNSQNNEGISRLETGSERPAAATPPPALPLTGKETVVERAKQYPAVASRIVPKPLRLPFYTTTPEPRVESPSISTACLTESRCPEENLSRDLWIFRSLFFTTLFFIRLMGYVIFHLNFVNPDLLVNMLPKILSRGVLWRLRSLLFPSLTLETEDMLPH</sequence>
<evidence type="ECO:0000256" key="3">
    <source>
        <dbReference type="ARBA" id="ARBA00022989"/>
    </source>
</evidence>
<accession>A0A8B7WAR9</accession>
<evidence type="ECO:0000256" key="2">
    <source>
        <dbReference type="ARBA" id="ARBA00022692"/>
    </source>
</evidence>
<comment type="subcellular location">
    <subcellularLocation>
        <location evidence="1">Membrane</location>
        <topology evidence="1">Single-pass membrane protein</topology>
    </subcellularLocation>
</comment>
<evidence type="ECO:0000256" key="5">
    <source>
        <dbReference type="ARBA" id="ARBA00023136"/>
    </source>
</evidence>
<dbReference type="PANTHER" id="PTHR22422">
    <property type="entry name" value="TRANSMEMBRANE AND COILED-COIL DOMAIN-CONTAINING PROTEIN 5B-RELATED"/>
    <property type="match status" value="1"/>
</dbReference>
<organism evidence="9">
    <name type="scientific">Castor canadensis</name>
    <name type="common">American beaver</name>
    <dbReference type="NCBI Taxonomy" id="51338"/>
    <lineage>
        <taxon>Eukaryota</taxon>
        <taxon>Metazoa</taxon>
        <taxon>Chordata</taxon>
        <taxon>Craniata</taxon>
        <taxon>Vertebrata</taxon>
        <taxon>Euteleostomi</taxon>
        <taxon>Mammalia</taxon>
        <taxon>Eutheria</taxon>
        <taxon>Euarchontoglires</taxon>
        <taxon>Glires</taxon>
        <taxon>Rodentia</taxon>
        <taxon>Castorimorpha</taxon>
        <taxon>Castoridae</taxon>
        <taxon>Castor</taxon>
    </lineage>
</organism>
<feature type="coiled-coil region" evidence="6">
    <location>
        <begin position="147"/>
        <end position="202"/>
    </location>
</feature>
<reference evidence="9" key="1">
    <citation type="submission" date="2025-08" db="UniProtKB">
        <authorList>
            <consortium name="RefSeq"/>
        </authorList>
    </citation>
    <scope>IDENTIFICATION</scope>
    <source>
        <tissue evidence="9">Leukocyte</tissue>
    </source>
</reference>
<dbReference type="Pfam" id="PF14992">
    <property type="entry name" value="TMCO5"/>
    <property type="match status" value="2"/>
</dbReference>
<evidence type="ECO:0000256" key="7">
    <source>
        <dbReference type="SAM" id="MobiDB-lite"/>
    </source>
</evidence>
<dbReference type="RefSeq" id="XP_020039180.1">
    <property type="nucleotide sequence ID" value="XM_020183591.1"/>
</dbReference>
<dbReference type="CTD" id="145942"/>
<feature type="region of interest" description="Disordered" evidence="7">
    <location>
        <begin position="63"/>
        <end position="82"/>
    </location>
</feature>
<dbReference type="GO" id="GO:0016020">
    <property type="term" value="C:membrane"/>
    <property type="evidence" value="ECO:0007669"/>
    <property type="project" value="UniProtKB-SubCell"/>
</dbReference>
<gene>
    <name evidence="9" type="primary">Tmco5a</name>
</gene>
<keyword evidence="3 8" id="KW-1133">Transmembrane helix</keyword>
<dbReference type="AlphaFoldDB" id="A0A8B7WAR9"/>
<evidence type="ECO:0000313" key="9">
    <source>
        <dbReference type="RefSeq" id="XP_020039180.1"/>
    </source>
</evidence>
<dbReference type="OrthoDB" id="9836264at2759"/>